<dbReference type="InterPro" id="IPR005495">
    <property type="entry name" value="LptG/LptF_permease"/>
</dbReference>
<feature type="transmembrane region" description="Helical" evidence="7">
    <location>
        <begin position="442"/>
        <end position="461"/>
    </location>
</feature>
<feature type="transmembrane region" description="Helical" evidence="7">
    <location>
        <begin position="415"/>
        <end position="435"/>
    </location>
</feature>
<sequence>MKKLSIFFIKSFVGPFLATFFISMFMLIMQFLWKYIDDLMGKGLEISIIIELLFYVSASLLPLALPLAILLSSLIVMGNLGESNELTALKSSGLSIYKILKPLTAVVIFIAIGTFYFSNYIIPIANYKWHSIIYDIQEKKMTSFLKPGAYTQEIDGFSIKIKEKDGNSFTDIIIHDRRNSAELKTIRADAGELYQSDNGEFLYFKLFNGDVIEELKNAPSFQGSKKNSKSIFPGRKTDFKTATYKLDMSGFKLQRSKEEMFKDDYEMLNVFQIDETVDSLRKNFDELSKMLRKNTLTKHPYFQAKNYLAGKEPTNNKYQNVHSTKELIEKSNEEKNQHKKKTVKQTPAPKKVDSSKLIFPVFKFSEMSDEKRKGTFNHMNIQLENNIKTLNGQLDIIKNRHRQLRKFEIEFHRKFALSFSIIILFFVGAPLGAIVKKGGFGAPVVIAALLFMVYFVLITIGDGMADGGIIPPSLGMWGPNIILTPIALLLLKSAANDKSFVAFPNIFKRFKRKKDTND</sequence>
<feature type="transmembrane region" description="Helical" evidence="7">
    <location>
        <begin position="99"/>
        <end position="118"/>
    </location>
</feature>
<feature type="transmembrane region" description="Helical" evidence="7">
    <location>
        <begin position="473"/>
        <end position="491"/>
    </location>
</feature>
<dbReference type="RefSeq" id="WP_116880177.1">
    <property type="nucleotide sequence ID" value="NZ_QURB01000002.1"/>
</dbReference>
<dbReference type="PANTHER" id="PTHR33529:SF6">
    <property type="entry name" value="YJGP_YJGQ FAMILY PERMEASE"/>
    <property type="match status" value="1"/>
</dbReference>
<keyword evidence="5 7" id="KW-0472">Membrane</keyword>
<dbReference type="PANTHER" id="PTHR33529">
    <property type="entry name" value="SLR0882 PROTEIN-RELATED"/>
    <property type="match status" value="1"/>
</dbReference>
<protein>
    <submittedName>
        <fullName evidence="8">YjgP/YjgQ family permease</fullName>
    </submittedName>
</protein>
<evidence type="ECO:0000256" key="3">
    <source>
        <dbReference type="ARBA" id="ARBA00022692"/>
    </source>
</evidence>
<comment type="subcellular location">
    <subcellularLocation>
        <location evidence="1">Cell membrane</location>
        <topology evidence="1">Multi-pass membrane protein</topology>
    </subcellularLocation>
</comment>
<keyword evidence="9" id="KW-1185">Reference proteome</keyword>
<dbReference type="Pfam" id="PF03739">
    <property type="entry name" value="LptF_LptG"/>
    <property type="match status" value="1"/>
</dbReference>
<feature type="region of interest" description="Disordered" evidence="6">
    <location>
        <begin position="331"/>
        <end position="351"/>
    </location>
</feature>
<dbReference type="AlphaFoldDB" id="A0A3E1F075"/>
<evidence type="ECO:0000313" key="8">
    <source>
        <dbReference type="EMBL" id="RFC55198.1"/>
    </source>
</evidence>
<name>A0A3E1F075_9FLAO</name>
<evidence type="ECO:0000256" key="4">
    <source>
        <dbReference type="ARBA" id="ARBA00022989"/>
    </source>
</evidence>
<feature type="transmembrane region" description="Helical" evidence="7">
    <location>
        <begin position="12"/>
        <end position="33"/>
    </location>
</feature>
<evidence type="ECO:0000256" key="6">
    <source>
        <dbReference type="SAM" id="MobiDB-lite"/>
    </source>
</evidence>
<evidence type="ECO:0000256" key="2">
    <source>
        <dbReference type="ARBA" id="ARBA00022475"/>
    </source>
</evidence>
<evidence type="ECO:0000256" key="7">
    <source>
        <dbReference type="SAM" id="Phobius"/>
    </source>
</evidence>
<evidence type="ECO:0000256" key="5">
    <source>
        <dbReference type="ARBA" id="ARBA00023136"/>
    </source>
</evidence>
<dbReference type="EMBL" id="QURB01000002">
    <property type="protein sequence ID" value="RFC55198.1"/>
    <property type="molecule type" value="Genomic_DNA"/>
</dbReference>
<keyword evidence="4 7" id="KW-1133">Transmembrane helix</keyword>
<feature type="transmembrane region" description="Helical" evidence="7">
    <location>
        <begin position="53"/>
        <end position="78"/>
    </location>
</feature>
<gene>
    <name evidence="8" type="ORF">DXU93_05085</name>
</gene>
<dbReference type="Proteomes" id="UP000257127">
    <property type="component" value="Unassembled WGS sequence"/>
</dbReference>
<dbReference type="GO" id="GO:0043190">
    <property type="term" value="C:ATP-binding cassette (ABC) transporter complex"/>
    <property type="evidence" value="ECO:0007669"/>
    <property type="project" value="TreeGrafter"/>
</dbReference>
<reference evidence="8 9" key="1">
    <citation type="submission" date="2018-08" db="EMBL/GenBank/DDBJ databases">
        <title>The draft genome squence of Brumimicrobium sp. N62.</title>
        <authorList>
            <person name="Du Z.-J."/>
            <person name="Luo H.-R."/>
        </authorList>
    </citation>
    <scope>NUCLEOTIDE SEQUENCE [LARGE SCALE GENOMIC DNA]</scope>
    <source>
        <strain evidence="8 9">N62</strain>
    </source>
</reference>
<keyword evidence="2" id="KW-1003">Cell membrane</keyword>
<evidence type="ECO:0000313" key="9">
    <source>
        <dbReference type="Proteomes" id="UP000257127"/>
    </source>
</evidence>
<evidence type="ECO:0000256" key="1">
    <source>
        <dbReference type="ARBA" id="ARBA00004651"/>
    </source>
</evidence>
<keyword evidence="3 7" id="KW-0812">Transmembrane</keyword>
<accession>A0A3E1F075</accession>
<dbReference type="OrthoDB" id="1096108at2"/>
<dbReference type="GO" id="GO:0015920">
    <property type="term" value="P:lipopolysaccharide transport"/>
    <property type="evidence" value="ECO:0007669"/>
    <property type="project" value="TreeGrafter"/>
</dbReference>
<comment type="caution">
    <text evidence="8">The sequence shown here is derived from an EMBL/GenBank/DDBJ whole genome shotgun (WGS) entry which is preliminary data.</text>
</comment>
<organism evidence="8 9">
    <name type="scientific">Brumimicrobium aurantiacum</name>
    <dbReference type="NCBI Taxonomy" id="1737063"/>
    <lineage>
        <taxon>Bacteria</taxon>
        <taxon>Pseudomonadati</taxon>
        <taxon>Bacteroidota</taxon>
        <taxon>Flavobacteriia</taxon>
        <taxon>Flavobacteriales</taxon>
        <taxon>Crocinitomicaceae</taxon>
        <taxon>Brumimicrobium</taxon>
    </lineage>
</organism>
<proteinExistence type="predicted"/>